<dbReference type="WBParaSite" id="JU765_v2.g8358.t1">
    <property type="protein sequence ID" value="JU765_v2.g8358.t1"/>
    <property type="gene ID" value="JU765_v2.g8358"/>
</dbReference>
<dbReference type="Proteomes" id="UP000887576">
    <property type="component" value="Unplaced"/>
</dbReference>
<protein>
    <submittedName>
        <fullName evidence="2">Uncharacterized protein</fullName>
    </submittedName>
</protein>
<sequence length="164" mass="19935">MIKLNLFFIVILFISLPLRFTLYIIFSWTTSKMRAIDFALLQYLKLCKFFFWRFTKSCKYFVRFFKNDSDFLSDFSFLLSFLNRVSPSKTRIISKNVTTEDFQFYCFCHVSIRQNQFKKSCFNICAFFETIKSGFLLFFLIFDFLVNFSKTVKLMPDFFLFFRL</sequence>
<name>A0AC34RN74_9BILA</name>
<evidence type="ECO:0000313" key="1">
    <source>
        <dbReference type="Proteomes" id="UP000887576"/>
    </source>
</evidence>
<proteinExistence type="predicted"/>
<accession>A0AC34RN74</accession>
<reference evidence="2" key="1">
    <citation type="submission" date="2022-11" db="UniProtKB">
        <authorList>
            <consortium name="WormBaseParasite"/>
        </authorList>
    </citation>
    <scope>IDENTIFICATION</scope>
</reference>
<organism evidence="1 2">
    <name type="scientific">Panagrolaimus sp. JU765</name>
    <dbReference type="NCBI Taxonomy" id="591449"/>
    <lineage>
        <taxon>Eukaryota</taxon>
        <taxon>Metazoa</taxon>
        <taxon>Ecdysozoa</taxon>
        <taxon>Nematoda</taxon>
        <taxon>Chromadorea</taxon>
        <taxon>Rhabditida</taxon>
        <taxon>Tylenchina</taxon>
        <taxon>Panagrolaimomorpha</taxon>
        <taxon>Panagrolaimoidea</taxon>
        <taxon>Panagrolaimidae</taxon>
        <taxon>Panagrolaimus</taxon>
    </lineage>
</organism>
<evidence type="ECO:0000313" key="2">
    <source>
        <dbReference type="WBParaSite" id="JU765_v2.g8358.t1"/>
    </source>
</evidence>